<dbReference type="Pfam" id="PF22150">
    <property type="entry name" value="Tt1218-like"/>
    <property type="match status" value="1"/>
</dbReference>
<reference evidence="3" key="1">
    <citation type="submission" date="2020-06" db="EMBL/GenBank/DDBJ databases">
        <authorList>
            <person name="Dong N."/>
        </authorList>
    </citation>
    <scope>NUCLEOTIDE SEQUENCE</scope>
    <source>
        <strain evidence="3">DF46-2-2</strain>
    </source>
</reference>
<protein>
    <submittedName>
        <fullName evidence="3">Type IV pilus modification protein PilV</fullName>
    </submittedName>
</protein>
<keyword evidence="1" id="KW-1133">Transmembrane helix</keyword>
<keyword evidence="1" id="KW-0812">Transmembrane</keyword>
<dbReference type="NCBIfam" id="TIGR02523">
    <property type="entry name" value="type_IV_pilV"/>
    <property type="match status" value="1"/>
</dbReference>
<dbReference type="InterPro" id="IPR012902">
    <property type="entry name" value="N_methyl_site"/>
</dbReference>
<evidence type="ECO:0000256" key="1">
    <source>
        <dbReference type="SAM" id="Phobius"/>
    </source>
</evidence>
<name>A0AAW7DP42_9GAMM</name>
<keyword evidence="1" id="KW-0472">Membrane</keyword>
<dbReference type="AlphaFoldDB" id="A0AAW7DP42"/>
<evidence type="ECO:0000259" key="2">
    <source>
        <dbReference type="Pfam" id="PF22150"/>
    </source>
</evidence>
<comment type="caution">
    <text evidence="3">The sequence shown here is derived from an EMBL/GenBank/DDBJ whole genome shotgun (WGS) entry which is preliminary data.</text>
</comment>
<sequence>MKQTTFAKRQHGIGLIEVVVALLVFSIAVLGFAGLQARALTQNNDANFRVAAVLIAQDAVERMMINPEADYTGGTWPAGTLGAAPATTCITGACNSAALATWDRGNLAWQAANYLPNGRIMVEQCKFNAGMSCVIVSWEEQAPGACTTNGGVNTDSGSKCFVLEVSR</sequence>
<dbReference type="Pfam" id="PF07963">
    <property type="entry name" value="N_methyl"/>
    <property type="match status" value="1"/>
</dbReference>
<evidence type="ECO:0000313" key="4">
    <source>
        <dbReference type="Proteomes" id="UP001173465"/>
    </source>
</evidence>
<dbReference type="EMBL" id="JACANB010000002">
    <property type="protein sequence ID" value="MDM1695929.1"/>
    <property type="molecule type" value="Genomic_DNA"/>
</dbReference>
<dbReference type="Proteomes" id="UP001173465">
    <property type="component" value="Unassembled WGS sequence"/>
</dbReference>
<feature type="domain" description="Type IV pilin Tt1218-like" evidence="2">
    <location>
        <begin position="35"/>
        <end position="103"/>
    </location>
</feature>
<accession>A0AAW7DP42</accession>
<organism evidence="3 4">
    <name type="scientific">Thiopseudomonas alkaliphila</name>
    <dbReference type="NCBI Taxonomy" id="1697053"/>
    <lineage>
        <taxon>Bacteria</taxon>
        <taxon>Pseudomonadati</taxon>
        <taxon>Pseudomonadota</taxon>
        <taxon>Gammaproteobacteria</taxon>
        <taxon>Pseudomonadales</taxon>
        <taxon>Pseudomonadaceae</taxon>
        <taxon>Thiopseudomonas</taxon>
    </lineage>
</organism>
<gene>
    <name evidence="3" type="primary">pilV</name>
    <name evidence="3" type="ORF">HX099_04510</name>
</gene>
<dbReference type="InterPro" id="IPR054402">
    <property type="entry name" value="Tt1218-like_dom"/>
</dbReference>
<feature type="transmembrane region" description="Helical" evidence="1">
    <location>
        <begin position="12"/>
        <end position="35"/>
    </location>
</feature>
<dbReference type="InterPro" id="IPR013362">
    <property type="entry name" value="Pilus_4_PilV"/>
</dbReference>
<proteinExistence type="predicted"/>
<evidence type="ECO:0000313" key="3">
    <source>
        <dbReference type="EMBL" id="MDM1695929.1"/>
    </source>
</evidence>
<reference evidence="3" key="2">
    <citation type="journal article" date="2022" name="Sci. Total Environ.">
        <title>Prevalence, transmission, and molecular epidemiology of tet(X)-positive bacteria among humans, animals, and environmental niches in China: An epidemiological, and genomic-based study.</title>
        <authorList>
            <person name="Dong N."/>
            <person name="Zeng Y."/>
            <person name="Cai C."/>
            <person name="Sun C."/>
            <person name="Lu J."/>
            <person name="Liu C."/>
            <person name="Zhou H."/>
            <person name="Sun Q."/>
            <person name="Shu L."/>
            <person name="Wang H."/>
            <person name="Wang Y."/>
            <person name="Wang S."/>
            <person name="Wu C."/>
            <person name="Chan E.W."/>
            <person name="Chen G."/>
            <person name="Shen Z."/>
            <person name="Chen S."/>
            <person name="Zhang R."/>
        </authorList>
    </citation>
    <scope>NUCLEOTIDE SEQUENCE</scope>
    <source>
        <strain evidence="3">DF46-2-2</strain>
    </source>
</reference>
<dbReference type="RefSeq" id="WP_286593369.1">
    <property type="nucleotide sequence ID" value="NZ_JACANB010000002.1"/>
</dbReference>